<keyword evidence="7 10" id="KW-1133">Transmembrane helix</keyword>
<gene>
    <name evidence="13" type="ORF">GIB67_007331</name>
</gene>
<evidence type="ECO:0000313" key="13">
    <source>
        <dbReference type="EMBL" id="KAF6171810.1"/>
    </source>
</evidence>
<dbReference type="Proteomes" id="UP000541444">
    <property type="component" value="Unassembled WGS sequence"/>
</dbReference>
<evidence type="ECO:0000256" key="8">
    <source>
        <dbReference type="ARBA" id="ARBA00023136"/>
    </source>
</evidence>
<feature type="domain" description="EXS" evidence="11">
    <location>
        <begin position="581"/>
        <end position="776"/>
    </location>
</feature>
<keyword evidence="3" id="KW-0813">Transport</keyword>
<dbReference type="CDD" id="cd14476">
    <property type="entry name" value="SPX_PHO1_like"/>
    <property type="match status" value="1"/>
</dbReference>
<dbReference type="GO" id="GO:0005802">
    <property type="term" value="C:trans-Golgi network"/>
    <property type="evidence" value="ECO:0007669"/>
    <property type="project" value="TreeGrafter"/>
</dbReference>
<dbReference type="InterPro" id="IPR004331">
    <property type="entry name" value="SPX_dom"/>
</dbReference>
<evidence type="ECO:0000256" key="5">
    <source>
        <dbReference type="ARBA" id="ARBA00022592"/>
    </source>
</evidence>
<comment type="function">
    <text evidence="9">May transport inorganic phosphate (Pi).</text>
</comment>
<dbReference type="PROSITE" id="PS51382">
    <property type="entry name" value="SPX"/>
    <property type="match status" value="1"/>
</dbReference>
<evidence type="ECO:0000313" key="14">
    <source>
        <dbReference type="Proteomes" id="UP000541444"/>
    </source>
</evidence>
<keyword evidence="6 10" id="KW-0812">Transmembrane</keyword>
<feature type="transmembrane region" description="Helical" evidence="10">
    <location>
        <begin position="693"/>
        <end position="714"/>
    </location>
</feature>
<feature type="transmembrane region" description="Helical" evidence="10">
    <location>
        <begin position="645"/>
        <end position="663"/>
    </location>
</feature>
<dbReference type="GO" id="GO:0000822">
    <property type="term" value="F:inositol hexakisphosphate binding"/>
    <property type="evidence" value="ECO:0007669"/>
    <property type="project" value="TreeGrafter"/>
</dbReference>
<feature type="transmembrane region" description="Helical" evidence="10">
    <location>
        <begin position="616"/>
        <end position="633"/>
    </location>
</feature>
<accession>A0A7J7NXL3</accession>
<dbReference type="GO" id="GO:0006817">
    <property type="term" value="P:phosphate ion transport"/>
    <property type="evidence" value="ECO:0007669"/>
    <property type="project" value="UniProtKB-KW"/>
</dbReference>
<evidence type="ECO:0000256" key="9">
    <source>
        <dbReference type="ARBA" id="ARBA00043939"/>
    </source>
</evidence>
<dbReference type="InterPro" id="IPR004342">
    <property type="entry name" value="EXS_C"/>
</dbReference>
<comment type="similarity">
    <text evidence="2">Belongs to the SYG1 (TC 2.A.94) family.</text>
</comment>
<sequence>MKFGKEFASKMVHEWEDAYMNYNYLKSILKDIIRFKEANGVPKRKQESLYRAFSGVSRRVGHLKKHDEEEDHVILVNGVESDGRHKTMFLMLSEEGGEYELVYFRRLDDEFNKVIKFYKAKVEEVFKEAEDIDRQMDALIALGVKVEQPNQLPRAASHRVRVHCEEREHHIVDEREHHIIEEREHHIMDVMNEVESISSSSDDESSEEDDEAVLNKYKRRTLSFTRTKNHSQVLRHVKINIQPETPWLTLKGLITDVNTKSLSFSKEELRDAEEQLKIVFIEFHQKLRLLKSYSYLNLLAFSKIMKKYDKITSRNASKAYLKMVNSSYLGNFDEVSRLMESVENTFIHHFSNANRTKGIKALRPTPKKERHRISFTSGLLTGCSIALVVALIVLIQARNLFQSKETNMYMETMFPLYSVFGLVILHMLMYSANIFFWRKYRVNYPFIFGFREGRSLQYREVFLLSAGLSVLALAGVLSNIDMQMDPRTKKYEAVTELVPLALVIVVVLITFCPFNIIYRSSRFFFIRAAFRSICAPLYKVTTVDMILADQLTSQVQAFRSLEFYICYYGWGDFRKRQNTCSNNDAYNIFYFIVAVIPYWIRMVQSIRICIDDNDMIWGYNAVKYFSTIVAVIMRTGYDLKKGNTWLVLAVVSSAISGVYSTYWDLVVDWGLFEKKSKNRWLRNKLLIPYKSTYYGAVVVNVVLRFAWLQSVLGVRELPHVHRNALTAIVASLEILRRGIWNFFRLECLHLKNVGKYRAFKAVPHPFNYEEKDDNAEKNETHEL</sequence>
<dbReference type="GO" id="GO:0016036">
    <property type="term" value="P:cellular response to phosphate starvation"/>
    <property type="evidence" value="ECO:0007669"/>
    <property type="project" value="TreeGrafter"/>
</dbReference>
<evidence type="ECO:0000256" key="1">
    <source>
        <dbReference type="ARBA" id="ARBA00004651"/>
    </source>
</evidence>
<dbReference type="GO" id="GO:0005886">
    <property type="term" value="C:plasma membrane"/>
    <property type="evidence" value="ECO:0007669"/>
    <property type="project" value="UniProtKB-SubCell"/>
</dbReference>
<dbReference type="PROSITE" id="PS51380">
    <property type="entry name" value="EXS"/>
    <property type="match status" value="1"/>
</dbReference>
<feature type="domain" description="SPX" evidence="12">
    <location>
        <begin position="1"/>
        <end position="322"/>
    </location>
</feature>
<evidence type="ECO:0000256" key="6">
    <source>
        <dbReference type="ARBA" id="ARBA00022692"/>
    </source>
</evidence>
<keyword evidence="14" id="KW-1185">Reference proteome</keyword>
<feature type="transmembrane region" description="Helical" evidence="10">
    <location>
        <begin position="585"/>
        <end position="604"/>
    </location>
</feature>
<evidence type="ECO:0000256" key="7">
    <source>
        <dbReference type="ARBA" id="ARBA00022989"/>
    </source>
</evidence>
<dbReference type="OrthoDB" id="9970435at2759"/>
<organism evidence="13 14">
    <name type="scientific">Kingdonia uniflora</name>
    <dbReference type="NCBI Taxonomy" id="39325"/>
    <lineage>
        <taxon>Eukaryota</taxon>
        <taxon>Viridiplantae</taxon>
        <taxon>Streptophyta</taxon>
        <taxon>Embryophyta</taxon>
        <taxon>Tracheophyta</taxon>
        <taxon>Spermatophyta</taxon>
        <taxon>Magnoliopsida</taxon>
        <taxon>Ranunculales</taxon>
        <taxon>Circaeasteraceae</taxon>
        <taxon>Kingdonia</taxon>
    </lineage>
</organism>
<comment type="caution">
    <text evidence="13">The sequence shown here is derived from an EMBL/GenBank/DDBJ whole genome shotgun (WGS) entry which is preliminary data.</text>
</comment>
<dbReference type="PANTHER" id="PTHR10783">
    <property type="entry name" value="XENOTROPIC AND POLYTROPIC RETROVIRUS RECEPTOR 1-RELATED"/>
    <property type="match status" value="1"/>
</dbReference>
<dbReference type="EMBL" id="JACGCM010000455">
    <property type="protein sequence ID" value="KAF6171810.1"/>
    <property type="molecule type" value="Genomic_DNA"/>
</dbReference>
<dbReference type="Pfam" id="PF03105">
    <property type="entry name" value="SPX"/>
    <property type="match status" value="1"/>
</dbReference>
<keyword evidence="5" id="KW-0592">Phosphate transport</keyword>
<keyword evidence="4" id="KW-1003">Cell membrane</keyword>
<keyword evidence="8 10" id="KW-0472">Membrane</keyword>
<name>A0A7J7NXL3_9MAGN</name>
<feature type="transmembrane region" description="Helical" evidence="10">
    <location>
        <begin position="497"/>
        <end position="518"/>
    </location>
</feature>
<dbReference type="InterPro" id="IPR034092">
    <property type="entry name" value="PHO1_SPX"/>
</dbReference>
<protein>
    <submittedName>
        <fullName evidence="13">Uncharacterized protein</fullName>
    </submittedName>
</protein>
<feature type="transmembrane region" description="Helical" evidence="10">
    <location>
        <begin position="415"/>
        <end position="437"/>
    </location>
</feature>
<dbReference type="Pfam" id="PF03124">
    <property type="entry name" value="EXS"/>
    <property type="match status" value="1"/>
</dbReference>
<comment type="subcellular location">
    <subcellularLocation>
        <location evidence="1">Cell membrane</location>
        <topology evidence="1">Multi-pass membrane protein</topology>
    </subcellularLocation>
</comment>
<feature type="transmembrane region" description="Helical" evidence="10">
    <location>
        <begin position="458"/>
        <end position="477"/>
    </location>
</feature>
<evidence type="ECO:0000259" key="12">
    <source>
        <dbReference type="PROSITE" id="PS51382"/>
    </source>
</evidence>
<feature type="transmembrane region" description="Helical" evidence="10">
    <location>
        <begin position="373"/>
        <end position="395"/>
    </location>
</feature>
<evidence type="ECO:0000256" key="10">
    <source>
        <dbReference type="SAM" id="Phobius"/>
    </source>
</evidence>
<evidence type="ECO:0000259" key="11">
    <source>
        <dbReference type="PROSITE" id="PS51380"/>
    </source>
</evidence>
<evidence type="ECO:0000256" key="4">
    <source>
        <dbReference type="ARBA" id="ARBA00022475"/>
    </source>
</evidence>
<dbReference type="AlphaFoldDB" id="A0A7J7NXL3"/>
<dbReference type="PANTHER" id="PTHR10783:SF124">
    <property type="entry name" value="PHOSPHATE TRANSPORTER PHO1 HOMOLOG 9"/>
    <property type="match status" value="1"/>
</dbReference>
<evidence type="ECO:0000256" key="3">
    <source>
        <dbReference type="ARBA" id="ARBA00022448"/>
    </source>
</evidence>
<reference evidence="13 14" key="1">
    <citation type="journal article" date="2020" name="IScience">
        <title>Genome Sequencing of the Endangered Kingdonia uniflora (Circaeasteraceae, Ranunculales) Reveals Potential Mechanisms of Evolutionary Specialization.</title>
        <authorList>
            <person name="Sun Y."/>
            <person name="Deng T."/>
            <person name="Zhang A."/>
            <person name="Moore M.J."/>
            <person name="Landis J.B."/>
            <person name="Lin N."/>
            <person name="Zhang H."/>
            <person name="Zhang X."/>
            <person name="Huang J."/>
            <person name="Zhang X."/>
            <person name="Sun H."/>
            <person name="Wang H."/>
        </authorList>
    </citation>
    <scope>NUCLEOTIDE SEQUENCE [LARGE SCALE GENOMIC DNA]</scope>
    <source>
        <strain evidence="13">TB1705</strain>
        <tissue evidence="13">Leaf</tissue>
    </source>
</reference>
<evidence type="ECO:0000256" key="2">
    <source>
        <dbReference type="ARBA" id="ARBA00009665"/>
    </source>
</evidence>
<proteinExistence type="inferred from homology"/>